<reference evidence="2 3" key="1">
    <citation type="submission" date="2018-09" db="EMBL/GenBank/DDBJ databases">
        <title>Altererythrobacter sp.Ery1 and Ery12, the genome sequencing of novel strains in genus Alterythrobacter.</title>
        <authorList>
            <person name="Cheng H."/>
            <person name="Wu Y.-H."/>
            <person name="Fang C."/>
            <person name="Xu X.-W."/>
        </authorList>
    </citation>
    <scope>NUCLEOTIDE SEQUENCE [LARGE SCALE GENOMIC DNA]</scope>
    <source>
        <strain evidence="2 3">Ery12</strain>
    </source>
</reference>
<organism evidence="2 3">
    <name type="scientific">Tsuneonella suprasediminis</name>
    <dbReference type="NCBI Taxonomy" id="2306996"/>
    <lineage>
        <taxon>Bacteria</taxon>
        <taxon>Pseudomonadati</taxon>
        <taxon>Pseudomonadota</taxon>
        <taxon>Alphaproteobacteria</taxon>
        <taxon>Sphingomonadales</taxon>
        <taxon>Erythrobacteraceae</taxon>
        <taxon>Tsuneonella</taxon>
    </lineage>
</organism>
<comment type="caution">
    <text evidence="2">The sequence shown here is derived from an EMBL/GenBank/DDBJ whole genome shotgun (WGS) entry which is preliminary data.</text>
</comment>
<sequence>MLSLSPVSNSFAASSSATETDQAIRAIISDKQHEIAPGCIVGSFKDGSAQKVIAQGYADIESQRPIDGDTQFYAASISKQFTALAAATLIAQGKLALDDDVRRYLPELPAYRASVTVGMLMHHTSGIRDSLGLLRLAGMNDVGRASKEQALHLLFQQQDTDFVPGTAYRYSNGGYLLLAEIVERVSGQPFADYAKLAIFKPIGMKSAYFIDNNLRPDTFAHGYLPSGEGFAVRDTFPRFSGSGGLMLSMKDLARYEYDIDRGHKVWTPRIAKIMLTPGRYADGSLTDDGNGLSYGGGLHLGEKGGQYVVTHTGSAEALKHAYTRLPDQHLAFAILCNRGDWTASAKLRDVITASGVRYPGFPATMPTGAFYSEQLESYYRLVPEGDGLRVEISSDLTARPTVRHFTPQDDGRYHDGSMSITPTDDPARILVGRGGIEGIILIRRDKDVTE</sequence>
<dbReference type="OrthoDB" id="9804448at2"/>
<gene>
    <name evidence="2" type="ORF">D6858_01815</name>
</gene>
<feature type="domain" description="Beta-lactamase-related" evidence="1">
    <location>
        <begin position="36"/>
        <end position="349"/>
    </location>
</feature>
<dbReference type="AlphaFoldDB" id="A0A419R5Q6"/>
<proteinExistence type="predicted"/>
<protein>
    <submittedName>
        <fullName evidence="2">Class A beta-lactamase-related serine hydrolase</fullName>
    </submittedName>
</protein>
<dbReference type="SUPFAM" id="SSF56601">
    <property type="entry name" value="beta-lactamase/transpeptidase-like"/>
    <property type="match status" value="1"/>
</dbReference>
<evidence type="ECO:0000313" key="2">
    <source>
        <dbReference type="EMBL" id="RJX70904.1"/>
    </source>
</evidence>
<keyword evidence="3" id="KW-1185">Reference proteome</keyword>
<accession>A0A419R5Q6</accession>
<dbReference type="Gene3D" id="3.40.710.10">
    <property type="entry name" value="DD-peptidase/beta-lactamase superfamily"/>
    <property type="match status" value="1"/>
</dbReference>
<dbReference type="Pfam" id="PF00144">
    <property type="entry name" value="Beta-lactamase"/>
    <property type="match status" value="1"/>
</dbReference>
<dbReference type="Proteomes" id="UP000284322">
    <property type="component" value="Unassembled WGS sequence"/>
</dbReference>
<dbReference type="PANTHER" id="PTHR46825">
    <property type="entry name" value="D-ALANYL-D-ALANINE-CARBOXYPEPTIDASE/ENDOPEPTIDASE AMPH"/>
    <property type="match status" value="1"/>
</dbReference>
<name>A0A419R5Q6_9SPHN</name>
<evidence type="ECO:0000259" key="1">
    <source>
        <dbReference type="Pfam" id="PF00144"/>
    </source>
</evidence>
<dbReference type="EMBL" id="RAHJ01000004">
    <property type="protein sequence ID" value="RJX70904.1"/>
    <property type="molecule type" value="Genomic_DNA"/>
</dbReference>
<dbReference type="InterPro" id="IPR012338">
    <property type="entry name" value="Beta-lactam/transpept-like"/>
</dbReference>
<dbReference type="InterPro" id="IPR001466">
    <property type="entry name" value="Beta-lactam-related"/>
</dbReference>
<dbReference type="InterPro" id="IPR050491">
    <property type="entry name" value="AmpC-like"/>
</dbReference>
<evidence type="ECO:0000313" key="3">
    <source>
        <dbReference type="Proteomes" id="UP000284322"/>
    </source>
</evidence>
<dbReference type="PANTHER" id="PTHR46825:SF9">
    <property type="entry name" value="BETA-LACTAMASE-RELATED DOMAIN-CONTAINING PROTEIN"/>
    <property type="match status" value="1"/>
</dbReference>
<dbReference type="GO" id="GO:0016787">
    <property type="term" value="F:hydrolase activity"/>
    <property type="evidence" value="ECO:0007669"/>
    <property type="project" value="UniProtKB-KW"/>
</dbReference>
<keyword evidence="2" id="KW-0378">Hydrolase</keyword>